<keyword evidence="2" id="KW-1185">Reference proteome</keyword>
<reference evidence="2" key="1">
    <citation type="journal article" date="2014" name="Proc. Natl. Acad. Sci. U.S.A.">
        <title>Extensive sampling of basidiomycete genomes demonstrates inadequacy of the white-rot/brown-rot paradigm for wood decay fungi.</title>
        <authorList>
            <person name="Riley R."/>
            <person name="Salamov A.A."/>
            <person name="Brown D.W."/>
            <person name="Nagy L.G."/>
            <person name="Floudas D."/>
            <person name="Held B.W."/>
            <person name="Levasseur A."/>
            <person name="Lombard V."/>
            <person name="Morin E."/>
            <person name="Otillar R."/>
            <person name="Lindquist E.A."/>
            <person name="Sun H."/>
            <person name="LaButti K.M."/>
            <person name="Schmutz J."/>
            <person name="Jabbour D."/>
            <person name="Luo H."/>
            <person name="Baker S.E."/>
            <person name="Pisabarro A.G."/>
            <person name="Walton J.D."/>
            <person name="Blanchette R.A."/>
            <person name="Henrissat B."/>
            <person name="Martin F."/>
            <person name="Cullen D."/>
            <person name="Hibbett D.S."/>
            <person name="Grigoriev I.V."/>
        </authorList>
    </citation>
    <scope>NUCLEOTIDE SEQUENCE [LARGE SCALE GENOMIC DNA]</scope>
    <source>
        <strain evidence="2">CBS 339.88</strain>
    </source>
</reference>
<sequence length="494" mass="55618">MLQSYSHDSANAFPSKPPILKLDEDILWRVFMINTKTVMPADKSRHPLSTCRHSSQVCRLWRSIILGSPALWGRLVDLDHLNGKNSCWRDEILCRSGDAVLWVRGHVRDRHMWEYLLSICDTHLARIQHLQITIAYTKSYQADRSRLSDALHRPAPLLTTFKFEGNIGGSLGSPLPLFANVAPLLEVFVAGGFKFNLCAPWLSNLREICISEFFALADVLAALKFMPFLECICLNELDKVHKEMVQLTPLPSVHLPQLRILEIESVPLHICLLILEHLSPAGGCSLQLSIQDNYPYQGKTNKMLRAASEQLSRYIQQCITFQAASSIQLFCDSERFQLFLYNGDKLHFGIETHGCWDFLQIFLVYIALSSFISLVTEAGLTLSDPPPHILVQLTLLLGSLGSVTTLNISELELKCAHSIMTNMNNPFPKLHTVVLDHILEKDESVIEVFLEQREAIGLPVSVLDLTKVSFGIPNHLNFLKGMSGLKVLESNEEL</sequence>
<dbReference type="AlphaFoldDB" id="A0A067SQR8"/>
<accession>A0A067SQR8</accession>
<organism evidence="1 2">
    <name type="scientific">Galerina marginata (strain CBS 339.88)</name>
    <dbReference type="NCBI Taxonomy" id="685588"/>
    <lineage>
        <taxon>Eukaryota</taxon>
        <taxon>Fungi</taxon>
        <taxon>Dikarya</taxon>
        <taxon>Basidiomycota</taxon>
        <taxon>Agaricomycotina</taxon>
        <taxon>Agaricomycetes</taxon>
        <taxon>Agaricomycetidae</taxon>
        <taxon>Agaricales</taxon>
        <taxon>Agaricineae</taxon>
        <taxon>Strophariaceae</taxon>
        <taxon>Galerina</taxon>
    </lineage>
</organism>
<evidence type="ECO:0008006" key="3">
    <source>
        <dbReference type="Google" id="ProtNLM"/>
    </source>
</evidence>
<evidence type="ECO:0000313" key="2">
    <source>
        <dbReference type="Proteomes" id="UP000027222"/>
    </source>
</evidence>
<name>A0A067SQR8_GALM3</name>
<dbReference type="OrthoDB" id="3045590at2759"/>
<dbReference type="EMBL" id="KL142404">
    <property type="protein sequence ID" value="KDR69128.1"/>
    <property type="molecule type" value="Genomic_DNA"/>
</dbReference>
<dbReference type="HOGENOM" id="CLU_030662_0_0_1"/>
<dbReference type="Proteomes" id="UP000027222">
    <property type="component" value="Unassembled WGS sequence"/>
</dbReference>
<proteinExistence type="predicted"/>
<gene>
    <name evidence="1" type="ORF">GALMADRAFT_145837</name>
</gene>
<protein>
    <recommendedName>
        <fullName evidence="3">F-box domain-containing protein</fullName>
    </recommendedName>
</protein>
<evidence type="ECO:0000313" key="1">
    <source>
        <dbReference type="EMBL" id="KDR69128.1"/>
    </source>
</evidence>